<dbReference type="EMBL" id="AEZJ02000039">
    <property type="protein sequence ID" value="EIG90691.1"/>
    <property type="molecule type" value="Genomic_DNA"/>
</dbReference>
<dbReference type="InterPro" id="IPR036237">
    <property type="entry name" value="Xyl_isomerase-like_sf"/>
</dbReference>
<evidence type="ECO:0000313" key="4">
    <source>
        <dbReference type="Proteomes" id="UP000004454"/>
    </source>
</evidence>
<dbReference type="PANTHER" id="PTHR42879:SF6">
    <property type="entry name" value="NADPH-DEPENDENT REDUCTASE BACG"/>
    <property type="match status" value="1"/>
</dbReference>
<name>A0A8E0FIB8_ECOLX</name>
<sequence>MKSTRPVAVITGAARGIGKGCAQELARGGFNLLINDRPDADSVEKLHITQQECLAEGVEVICFPADVGDLSLHEEMLDAAQNQWGRLDWCDELDPDGEFGLGVAVDVYHVWWDPDLASQILRAGKRILAFHVSDWLVPTTDLVNDRGMPGDGVINIPSIRRLVENAGFNGAIELEIFSPYWWQKDINSTLDISVDRIAHYC</sequence>
<dbReference type="RefSeq" id="WP_000843409.1">
    <property type="nucleotide sequence ID" value="NZ_AEZJ02000039.1"/>
</dbReference>
<dbReference type="InterPro" id="IPR050259">
    <property type="entry name" value="SDR"/>
</dbReference>
<dbReference type="SUPFAM" id="SSF51735">
    <property type="entry name" value="NAD(P)-binding Rossmann-fold domains"/>
    <property type="match status" value="1"/>
</dbReference>
<proteinExistence type="inferred from homology"/>
<feature type="domain" description="Xylose isomerase-like TIM barrel" evidence="2">
    <location>
        <begin position="87"/>
        <end position="185"/>
    </location>
</feature>
<accession>A0A8E0FIB8</accession>
<evidence type="ECO:0000256" key="1">
    <source>
        <dbReference type="ARBA" id="ARBA00006484"/>
    </source>
</evidence>
<evidence type="ECO:0000313" key="3">
    <source>
        <dbReference type="EMBL" id="EIG90691.1"/>
    </source>
</evidence>
<dbReference type="SUPFAM" id="SSF51658">
    <property type="entry name" value="Xylose isomerase-like"/>
    <property type="match status" value="1"/>
</dbReference>
<dbReference type="PANTHER" id="PTHR42879">
    <property type="entry name" value="3-OXOACYL-(ACYL-CARRIER-PROTEIN) REDUCTASE"/>
    <property type="match status" value="1"/>
</dbReference>
<dbReference type="Gene3D" id="3.40.50.720">
    <property type="entry name" value="NAD(P)-binding Rossmann-like Domain"/>
    <property type="match status" value="1"/>
</dbReference>
<reference evidence="3 4" key="1">
    <citation type="submission" date="2011-12" db="EMBL/GenBank/DDBJ databases">
        <authorList>
            <person name="Brinkac L."/>
            <person name="Radune D."/>
            <person name="Sanka R."/>
            <person name="Selengut J."/>
            <person name="DebRoy C."/>
            <person name="Feng P."/>
            <person name="Fratamico P.M."/>
            <person name="Kapur V."/>
            <person name="Kariyawasam S."/>
            <person name="Losada L."/>
            <person name="Nierman W.C."/>
            <person name="Nelson K."/>
        </authorList>
    </citation>
    <scope>NUCLEOTIDE SEQUENCE [LARGE SCALE GENOMIC DNA]</scope>
    <source>
        <strain evidence="3 4">97.0246</strain>
    </source>
</reference>
<dbReference type="InterPro" id="IPR013022">
    <property type="entry name" value="Xyl_isomerase-like_TIM-brl"/>
</dbReference>
<dbReference type="Gene3D" id="3.20.20.150">
    <property type="entry name" value="Divalent-metal-dependent TIM barrel enzymes"/>
    <property type="match status" value="1"/>
</dbReference>
<dbReference type="InterPro" id="IPR036291">
    <property type="entry name" value="NAD(P)-bd_dom_sf"/>
</dbReference>
<organism evidence="3 4">
    <name type="scientific">Escherichia coli 97.0246</name>
    <dbReference type="NCBI Taxonomy" id="869670"/>
    <lineage>
        <taxon>Bacteria</taxon>
        <taxon>Pseudomonadati</taxon>
        <taxon>Pseudomonadota</taxon>
        <taxon>Gammaproteobacteria</taxon>
        <taxon>Enterobacterales</taxon>
        <taxon>Enterobacteriaceae</taxon>
        <taxon>Escherichia</taxon>
    </lineage>
</organism>
<gene>
    <name evidence="3" type="ORF">EC970246_3759</name>
</gene>
<comment type="caution">
    <text evidence="3">The sequence shown here is derived from an EMBL/GenBank/DDBJ whole genome shotgun (WGS) entry which is preliminary data.</text>
</comment>
<dbReference type="Pfam" id="PF01261">
    <property type="entry name" value="AP_endonuc_2"/>
    <property type="match status" value="1"/>
</dbReference>
<dbReference type="AlphaFoldDB" id="A0A8E0FIB8"/>
<protein>
    <submittedName>
        <fullName evidence="3">KR domain protein</fullName>
    </submittedName>
</protein>
<evidence type="ECO:0000259" key="2">
    <source>
        <dbReference type="Pfam" id="PF01261"/>
    </source>
</evidence>
<comment type="similarity">
    <text evidence="1">Belongs to the short-chain dehydrogenases/reductases (SDR) family.</text>
</comment>
<dbReference type="Proteomes" id="UP000004454">
    <property type="component" value="Unassembled WGS sequence"/>
</dbReference>